<evidence type="ECO:0000259" key="12">
    <source>
        <dbReference type="PROSITE" id="PS50111"/>
    </source>
</evidence>
<dbReference type="InterPro" id="IPR004089">
    <property type="entry name" value="MCPsignal_dom"/>
</dbReference>
<feature type="domain" description="HAMP" evidence="13">
    <location>
        <begin position="396"/>
        <end position="447"/>
    </location>
</feature>
<evidence type="ECO:0000256" key="4">
    <source>
        <dbReference type="ARBA" id="ARBA00022692"/>
    </source>
</evidence>
<dbReference type="Pfam" id="PF00672">
    <property type="entry name" value="HAMP"/>
    <property type="match status" value="1"/>
</dbReference>
<dbReference type="Proteomes" id="UP000000268">
    <property type="component" value="Chromosome"/>
</dbReference>
<dbReference type="GO" id="GO:0005886">
    <property type="term" value="C:plasma membrane"/>
    <property type="evidence" value="ECO:0007669"/>
    <property type="project" value="UniProtKB-SubCell"/>
</dbReference>
<gene>
    <name evidence="14" type="ordered locus">AM1_0912</name>
</gene>
<dbReference type="CDD" id="cd12914">
    <property type="entry name" value="PDC1_DGC_like"/>
    <property type="match status" value="1"/>
</dbReference>
<protein>
    <submittedName>
        <fullName evidence="14">Methyl-accepting chemotaxis signaling protein, putative</fullName>
    </submittedName>
</protein>
<keyword evidence="4 11" id="KW-0812">Transmembrane</keyword>
<evidence type="ECO:0000313" key="15">
    <source>
        <dbReference type="Proteomes" id="UP000000268"/>
    </source>
</evidence>
<feature type="coiled-coil region" evidence="10">
    <location>
        <begin position="371"/>
        <end position="408"/>
    </location>
</feature>
<evidence type="ECO:0000256" key="3">
    <source>
        <dbReference type="ARBA" id="ARBA00022500"/>
    </source>
</evidence>
<keyword evidence="5 11" id="KW-1133">Transmembrane helix</keyword>
<dbReference type="Pfam" id="PF00015">
    <property type="entry name" value="MCPsignal"/>
    <property type="match status" value="1"/>
</dbReference>
<feature type="domain" description="Methyl-accepting transducer" evidence="12">
    <location>
        <begin position="452"/>
        <end position="688"/>
    </location>
</feature>
<reference evidence="14 15" key="1">
    <citation type="journal article" date="2008" name="Proc. Natl. Acad. Sci. U.S.A.">
        <title>Niche adaptation and genome expansion in the chlorophyll d-producing cyanobacterium Acaryochloris marina.</title>
        <authorList>
            <person name="Swingley W.D."/>
            <person name="Chen M."/>
            <person name="Cheung P.C."/>
            <person name="Conrad A.L."/>
            <person name="Dejesa L.C."/>
            <person name="Hao J."/>
            <person name="Honchak B.M."/>
            <person name="Karbach L.E."/>
            <person name="Kurdoglu A."/>
            <person name="Lahiri S."/>
            <person name="Mastrian S.D."/>
            <person name="Miyashita H."/>
            <person name="Page L."/>
            <person name="Ramakrishna P."/>
            <person name="Satoh S."/>
            <person name="Sattley W.M."/>
            <person name="Shimada Y."/>
            <person name="Taylor H.L."/>
            <person name="Tomo T."/>
            <person name="Tsuchiya T."/>
            <person name="Wang Z.T."/>
            <person name="Raymond J."/>
            <person name="Mimuro M."/>
            <person name="Blankenship R.E."/>
            <person name="Touchman J.W."/>
        </authorList>
    </citation>
    <scope>NUCLEOTIDE SEQUENCE [LARGE SCALE GENOMIC DNA]</scope>
    <source>
        <strain evidence="15">MBIC 11017</strain>
    </source>
</reference>
<dbReference type="GO" id="GO:0006935">
    <property type="term" value="P:chemotaxis"/>
    <property type="evidence" value="ECO:0007669"/>
    <property type="project" value="UniProtKB-KW"/>
</dbReference>
<dbReference type="InterPro" id="IPR033479">
    <property type="entry name" value="dCache_1"/>
</dbReference>
<evidence type="ECO:0000313" key="14">
    <source>
        <dbReference type="EMBL" id="ABW25954.1"/>
    </source>
</evidence>
<dbReference type="AlphaFoldDB" id="B0BZM8"/>
<feature type="coiled-coil region" evidence="10">
    <location>
        <begin position="471"/>
        <end position="550"/>
    </location>
</feature>
<keyword evidence="15" id="KW-1185">Reference proteome</keyword>
<dbReference type="SUPFAM" id="SSF103190">
    <property type="entry name" value="Sensory domain-like"/>
    <property type="match status" value="1"/>
</dbReference>
<keyword evidence="3" id="KW-0145">Chemotaxis</keyword>
<dbReference type="Gene3D" id="6.10.340.10">
    <property type="match status" value="1"/>
</dbReference>
<evidence type="ECO:0000259" key="13">
    <source>
        <dbReference type="PROSITE" id="PS50885"/>
    </source>
</evidence>
<dbReference type="GO" id="GO:0007165">
    <property type="term" value="P:signal transduction"/>
    <property type="evidence" value="ECO:0007669"/>
    <property type="project" value="UniProtKB-KW"/>
</dbReference>
<evidence type="ECO:0000256" key="10">
    <source>
        <dbReference type="SAM" id="Coils"/>
    </source>
</evidence>
<keyword evidence="2" id="KW-1003">Cell membrane</keyword>
<evidence type="ECO:0000256" key="9">
    <source>
        <dbReference type="PROSITE-ProRule" id="PRU00284"/>
    </source>
</evidence>
<evidence type="ECO:0000256" key="5">
    <source>
        <dbReference type="ARBA" id="ARBA00022989"/>
    </source>
</evidence>
<feature type="transmembrane region" description="Helical" evidence="11">
    <location>
        <begin position="295"/>
        <end position="318"/>
    </location>
</feature>
<accession>B0BZM8</accession>
<comment type="similarity">
    <text evidence="8">Belongs to the methyl-accepting chemotaxis (MCP) protein family.</text>
</comment>
<dbReference type="CDD" id="cd06225">
    <property type="entry name" value="HAMP"/>
    <property type="match status" value="1"/>
</dbReference>
<proteinExistence type="inferred from homology"/>
<name>B0BZM8_ACAM1</name>
<evidence type="ECO:0000256" key="2">
    <source>
        <dbReference type="ARBA" id="ARBA00022475"/>
    </source>
</evidence>
<evidence type="ECO:0000256" key="7">
    <source>
        <dbReference type="ARBA" id="ARBA00023224"/>
    </source>
</evidence>
<dbReference type="Gene3D" id="3.30.450.20">
    <property type="entry name" value="PAS domain"/>
    <property type="match status" value="1"/>
</dbReference>
<dbReference type="Pfam" id="PF02743">
    <property type="entry name" value="dCache_1"/>
    <property type="match status" value="1"/>
</dbReference>
<dbReference type="KEGG" id="amr:AM1_0912"/>
<keyword evidence="10" id="KW-0175">Coiled coil</keyword>
<dbReference type="PANTHER" id="PTHR32089:SF114">
    <property type="entry name" value="METHYL-ACCEPTING CHEMOTAXIS PROTEIN MCPB"/>
    <property type="match status" value="1"/>
</dbReference>
<evidence type="ECO:0000256" key="1">
    <source>
        <dbReference type="ARBA" id="ARBA00004651"/>
    </source>
</evidence>
<dbReference type="FunFam" id="1.10.287.950:FF:000001">
    <property type="entry name" value="Methyl-accepting chemotaxis sensory transducer"/>
    <property type="match status" value="1"/>
</dbReference>
<dbReference type="PANTHER" id="PTHR32089">
    <property type="entry name" value="METHYL-ACCEPTING CHEMOTAXIS PROTEIN MCPB"/>
    <property type="match status" value="1"/>
</dbReference>
<keyword evidence="7 9" id="KW-0807">Transducer</keyword>
<dbReference type="STRING" id="329726.AM1_0912"/>
<comment type="subcellular location">
    <subcellularLocation>
        <location evidence="1">Cell membrane</location>
        <topology evidence="1">Multi-pass membrane protein</topology>
    </subcellularLocation>
</comment>
<evidence type="ECO:0000256" key="6">
    <source>
        <dbReference type="ARBA" id="ARBA00023136"/>
    </source>
</evidence>
<dbReference type="InterPro" id="IPR003660">
    <property type="entry name" value="HAMP_dom"/>
</dbReference>
<dbReference type="eggNOG" id="COG5000">
    <property type="taxonomic scope" value="Bacteria"/>
</dbReference>
<dbReference type="CDD" id="cd11386">
    <property type="entry name" value="MCP_signal"/>
    <property type="match status" value="1"/>
</dbReference>
<dbReference type="eggNOG" id="COG0840">
    <property type="taxonomic scope" value="Bacteria"/>
</dbReference>
<evidence type="ECO:0000256" key="11">
    <source>
        <dbReference type="SAM" id="Phobius"/>
    </source>
</evidence>
<keyword evidence="6 11" id="KW-0472">Membrane</keyword>
<evidence type="ECO:0000256" key="8">
    <source>
        <dbReference type="ARBA" id="ARBA00029447"/>
    </source>
</evidence>
<dbReference type="EMBL" id="CP000828">
    <property type="protein sequence ID" value="ABW25954.1"/>
    <property type="molecule type" value="Genomic_DNA"/>
</dbReference>
<dbReference type="PROSITE" id="PS50111">
    <property type="entry name" value="CHEMOTAXIS_TRANSDUC_2"/>
    <property type="match status" value="1"/>
</dbReference>
<dbReference type="SMART" id="SM00283">
    <property type="entry name" value="MA"/>
    <property type="match status" value="1"/>
</dbReference>
<dbReference type="SUPFAM" id="SSF58104">
    <property type="entry name" value="Methyl-accepting chemotaxis protein (MCP) signaling domain"/>
    <property type="match status" value="1"/>
</dbReference>
<dbReference type="Gene3D" id="1.10.287.950">
    <property type="entry name" value="Methyl-accepting chemotaxis protein"/>
    <property type="match status" value="1"/>
</dbReference>
<dbReference type="InterPro" id="IPR029151">
    <property type="entry name" value="Sensor-like_sf"/>
</dbReference>
<feature type="domain" description="HAMP" evidence="13">
    <location>
        <begin position="319"/>
        <end position="371"/>
    </location>
</feature>
<dbReference type="HOGENOM" id="CLU_000445_50_2_3"/>
<sequence>MSLKAKATTLSVLIGVAPVAVVGTAAYFFGSQSTTQQIIENREDLAGKISAKVATYMRDRYGDIQIMSNLDIFTDPALRASSSKQIKQAALDRFIKTYGVYNSIAFFDMKGDVIAQSSGKALSNHSSRSYFQAAVKSGKPYISQPLLSKSSKIYSIYTVNVVRDQKTGKPIGVVRARMPVSNVENLLTGVEGFENAYLIDKDGQLFAGSNAGKERIAAANATGTPISANDEFSWYKTVKDSKQSDHVLTSDKLESFVPFSAIRPDNPYLKELPTLGWKTILETDKGQAFSSVQQLLWTILLGSAATAVVIGAIAVLVAERATRPITDSADAVDAIGQGDLDARVQVSGDDELAQLGGNINQMAEQIQTLILEQEYAAQQELDRQTETAEQQRKQNEQLQSDLLTLLTDVEAASDGDLTVRANVDASEIGIVGDFFNSIIENLRDIVAQVQVAATQVNESVSTSSSSIVDLADDASSQAEQVEQSLQFVEDLTQAAQEVADNAQQAAEIAKTASETAVNGGATMDLTVASIDQLRETVAETAKKVKRLGESSQQISKAVSLINQIALQTNLLAINASIEAARAGEEGRGFAVVAEEVGALASQSATATKEIEQIVETIQLETAEVVNAMEVGTTQVVEGTRMVQDTKQSLGQIVSVSQQIADLVQTISGSTASQTAKAQMLSKLVQNVAKVSENTSDSSRQVAGSLQETVEIAKQLQASVSTFKISEA</sequence>
<organism evidence="14 15">
    <name type="scientific">Acaryochloris marina (strain MBIC 11017)</name>
    <dbReference type="NCBI Taxonomy" id="329726"/>
    <lineage>
        <taxon>Bacteria</taxon>
        <taxon>Bacillati</taxon>
        <taxon>Cyanobacteriota</taxon>
        <taxon>Cyanophyceae</taxon>
        <taxon>Acaryochloridales</taxon>
        <taxon>Acaryochloridaceae</taxon>
        <taxon>Acaryochloris</taxon>
    </lineage>
</organism>
<dbReference type="SMART" id="SM00304">
    <property type="entry name" value="HAMP"/>
    <property type="match status" value="2"/>
</dbReference>
<dbReference type="SUPFAM" id="SSF158472">
    <property type="entry name" value="HAMP domain-like"/>
    <property type="match status" value="1"/>
</dbReference>
<dbReference type="PROSITE" id="PS50885">
    <property type="entry name" value="HAMP"/>
    <property type="match status" value="2"/>
</dbReference>